<reference evidence="8 9" key="1">
    <citation type="submission" date="2019-04" db="EMBL/GenBank/DDBJ databases">
        <title>Draft genome of the big-headed turtle Platysternon megacephalum.</title>
        <authorList>
            <person name="Gong S."/>
        </authorList>
    </citation>
    <scope>NUCLEOTIDE SEQUENCE [LARGE SCALE GENOMIC DNA]</scope>
    <source>
        <strain evidence="8">DO16091913</strain>
        <tissue evidence="8">Muscle</tissue>
    </source>
</reference>
<dbReference type="InterPro" id="IPR050743">
    <property type="entry name" value="2-oxoacid_DH_E2_comp"/>
</dbReference>
<dbReference type="Pfam" id="PF00198">
    <property type="entry name" value="2-oxoacid_dh"/>
    <property type="match status" value="1"/>
</dbReference>
<dbReference type="EMBL" id="QXTE01011603">
    <property type="protein sequence ID" value="TFJ95225.1"/>
    <property type="molecule type" value="Genomic_DNA"/>
</dbReference>
<dbReference type="PANTHER" id="PTHR43178:SF5">
    <property type="entry name" value="LIPOAMIDE ACYLTRANSFERASE COMPONENT OF BRANCHED-CHAIN ALPHA-KETO ACID DEHYDROGENASE COMPLEX, MITOCHONDRIAL"/>
    <property type="match status" value="1"/>
</dbReference>
<dbReference type="GO" id="GO:0016407">
    <property type="term" value="F:acetyltransferase activity"/>
    <property type="evidence" value="ECO:0007669"/>
    <property type="project" value="TreeGrafter"/>
</dbReference>
<evidence type="ECO:0000256" key="4">
    <source>
        <dbReference type="ARBA" id="ARBA00023315"/>
    </source>
</evidence>
<dbReference type="AlphaFoldDB" id="A0A4D9DC48"/>
<evidence type="ECO:0000256" key="2">
    <source>
        <dbReference type="ARBA" id="ARBA00004305"/>
    </source>
</evidence>
<feature type="compositionally biased region" description="Low complexity" evidence="5">
    <location>
        <begin position="50"/>
        <end position="61"/>
    </location>
</feature>
<dbReference type="Proteomes" id="UP000297703">
    <property type="component" value="Unassembled WGS sequence"/>
</dbReference>
<evidence type="ECO:0000256" key="3">
    <source>
        <dbReference type="ARBA" id="ARBA00022679"/>
    </source>
</evidence>
<feature type="region of interest" description="Disordered" evidence="5">
    <location>
        <begin position="89"/>
        <end position="127"/>
    </location>
</feature>
<feature type="compositionally biased region" description="Basic and acidic residues" evidence="5">
    <location>
        <begin position="105"/>
        <end position="119"/>
    </location>
</feature>
<dbReference type="Gene3D" id="3.30.559.10">
    <property type="entry name" value="Chloramphenicol acetyltransferase-like domain"/>
    <property type="match status" value="1"/>
</dbReference>
<dbReference type="Pfam" id="PF16078">
    <property type="entry name" value="2-oxogl_dehyd_N"/>
    <property type="match status" value="1"/>
</dbReference>
<sequence length="482" mass="52823">MTDPTVNFGANDWLIEELYAQYLDDPTSVDETWVAYFKEYAPGSTSPAVQTAPRQQASAPAPTQPAPQPAAQPIVSPVEEVPANVVDAPANAAGSRLKKAPAKKQPAESRREKKLDEPKPSPTDSITTVLRGAPMRTARNMEESLVVPTATSVRELPMKLPIEARREINDHLRRNRGGKISFTHIIAYAMVQAVKAIPAMNNHFAEIDGKPNLVTPAAINLGVAIDVKKADGSRALVVPSIKNAGNLKFAEFLKAYEDIVARSRENKLTVDDFAGTTCTITNPGGIGTTHSIPRLMGGQSFILGVGAIDYPAEVLGSSQEWRDERAISKVTTLTSTYDHRVIQGAQSGEFLKYMSELLLGLHKFYDHIYESLRIPFAPMQWGQDEIILHEDQITKQARLLALIEAYRNYGHLAADIDPLSYDQAGDLELALGSVGLTLWDLDRKFSIGDFGGRKETTITVREVVEILRDAYARFKNCASSTV</sequence>
<dbReference type="InterPro" id="IPR032106">
    <property type="entry name" value="2-oxogl_dehyd_N"/>
</dbReference>
<name>A0A4D9DC48_9SAUR</name>
<feature type="domain" description="2-oxoglutarate dehydrogenase E1 component N-terminal" evidence="7">
    <location>
        <begin position="8"/>
        <end position="43"/>
    </location>
</feature>
<feature type="domain" description="2-oxoacid dehydrogenase acyltransferase catalytic" evidence="6">
    <location>
        <begin position="130"/>
        <end position="358"/>
    </location>
</feature>
<dbReference type="OrthoDB" id="413077at2759"/>
<evidence type="ECO:0000313" key="8">
    <source>
        <dbReference type="EMBL" id="TFJ95225.1"/>
    </source>
</evidence>
<feature type="region of interest" description="Disordered" evidence="5">
    <location>
        <begin position="44"/>
        <end position="72"/>
    </location>
</feature>
<keyword evidence="4" id="KW-0012">Acyltransferase</keyword>
<evidence type="ECO:0000256" key="5">
    <source>
        <dbReference type="SAM" id="MobiDB-lite"/>
    </source>
</evidence>
<evidence type="ECO:0000313" key="9">
    <source>
        <dbReference type="Proteomes" id="UP000297703"/>
    </source>
</evidence>
<keyword evidence="9" id="KW-1185">Reference proteome</keyword>
<dbReference type="InterPro" id="IPR001078">
    <property type="entry name" value="2-oxoacid_DH_actylTfrase"/>
</dbReference>
<reference evidence="8 9" key="2">
    <citation type="submission" date="2019-04" db="EMBL/GenBank/DDBJ databases">
        <title>The genome sequence of big-headed turtle.</title>
        <authorList>
            <person name="Gong S."/>
        </authorList>
    </citation>
    <scope>NUCLEOTIDE SEQUENCE [LARGE SCALE GENOMIC DNA]</scope>
    <source>
        <strain evidence="8">DO16091913</strain>
        <tissue evidence="8">Muscle</tissue>
    </source>
</reference>
<dbReference type="GO" id="GO:0031405">
    <property type="term" value="F:lipoic acid binding"/>
    <property type="evidence" value="ECO:0007669"/>
    <property type="project" value="TreeGrafter"/>
</dbReference>
<comment type="cofactor">
    <cofactor evidence="1">
        <name>(R)-lipoate</name>
        <dbReference type="ChEBI" id="CHEBI:83088"/>
    </cofactor>
</comment>
<comment type="caution">
    <text evidence="8">The sequence shown here is derived from an EMBL/GenBank/DDBJ whole genome shotgun (WGS) entry which is preliminary data.</text>
</comment>
<proteinExistence type="predicted"/>
<protein>
    <submittedName>
        <fullName evidence="8">Acyl-CoA dehydrogenase</fullName>
    </submittedName>
</protein>
<evidence type="ECO:0000259" key="6">
    <source>
        <dbReference type="Pfam" id="PF00198"/>
    </source>
</evidence>
<dbReference type="InterPro" id="IPR023213">
    <property type="entry name" value="CAT-like_dom_sf"/>
</dbReference>
<evidence type="ECO:0000259" key="7">
    <source>
        <dbReference type="Pfam" id="PF16078"/>
    </source>
</evidence>
<keyword evidence="3" id="KW-0808">Transferase</keyword>
<dbReference type="STRING" id="55544.A0A4D9DC48"/>
<dbReference type="PANTHER" id="PTHR43178">
    <property type="entry name" value="DIHYDROLIPOAMIDE ACETYLTRANSFERASE COMPONENT OF PYRUVATE DEHYDROGENASE COMPLEX"/>
    <property type="match status" value="1"/>
</dbReference>
<dbReference type="SUPFAM" id="SSF52777">
    <property type="entry name" value="CoA-dependent acyltransferases"/>
    <property type="match status" value="1"/>
</dbReference>
<dbReference type="GO" id="GO:0005759">
    <property type="term" value="C:mitochondrial matrix"/>
    <property type="evidence" value="ECO:0007669"/>
    <property type="project" value="UniProtKB-SubCell"/>
</dbReference>
<gene>
    <name evidence="8" type="ORF">DR999_PMT23299</name>
</gene>
<accession>A0A4D9DC48</accession>
<organism evidence="8 9">
    <name type="scientific">Platysternon megacephalum</name>
    <name type="common">big-headed turtle</name>
    <dbReference type="NCBI Taxonomy" id="55544"/>
    <lineage>
        <taxon>Eukaryota</taxon>
        <taxon>Metazoa</taxon>
        <taxon>Chordata</taxon>
        <taxon>Craniata</taxon>
        <taxon>Vertebrata</taxon>
        <taxon>Euteleostomi</taxon>
        <taxon>Archelosauria</taxon>
        <taxon>Testudinata</taxon>
        <taxon>Testudines</taxon>
        <taxon>Cryptodira</taxon>
        <taxon>Durocryptodira</taxon>
        <taxon>Testudinoidea</taxon>
        <taxon>Platysternidae</taxon>
        <taxon>Platysternon</taxon>
    </lineage>
</organism>
<evidence type="ECO:0000256" key="1">
    <source>
        <dbReference type="ARBA" id="ARBA00001938"/>
    </source>
</evidence>
<comment type="subcellular location">
    <subcellularLocation>
        <location evidence="2">Mitochondrion matrix</location>
    </subcellularLocation>
</comment>
<dbReference type="Gene3D" id="1.10.287.1150">
    <property type="entry name" value="TPP helical domain"/>
    <property type="match status" value="1"/>
</dbReference>